<evidence type="ECO:0000256" key="5">
    <source>
        <dbReference type="ARBA" id="ARBA00022519"/>
    </source>
</evidence>
<dbReference type="InterPro" id="IPR008207">
    <property type="entry name" value="Sig_transdc_His_kin_Hpt_dom"/>
</dbReference>
<feature type="domain" description="Histidine kinase" evidence="18">
    <location>
        <begin position="297"/>
        <end position="517"/>
    </location>
</feature>
<dbReference type="Pfam" id="PF01627">
    <property type="entry name" value="Hpt"/>
    <property type="match status" value="1"/>
</dbReference>
<dbReference type="Pfam" id="PF02518">
    <property type="entry name" value="HATPase_c"/>
    <property type="match status" value="1"/>
</dbReference>
<dbReference type="Pfam" id="PF00672">
    <property type="entry name" value="HAMP"/>
    <property type="match status" value="1"/>
</dbReference>
<evidence type="ECO:0000256" key="17">
    <source>
        <dbReference type="SAM" id="Coils"/>
    </source>
</evidence>
<dbReference type="EC" id="2.7.13.3" evidence="3"/>
<keyword evidence="9" id="KW-0547">Nucleotide-binding</keyword>
<evidence type="ECO:0000256" key="14">
    <source>
        <dbReference type="ARBA" id="ARBA00023136"/>
    </source>
</evidence>
<dbReference type="KEGG" id="hhc:M911_05255"/>
<dbReference type="HOGENOM" id="CLU_000445_104_2_6"/>
<dbReference type="InterPro" id="IPR003594">
    <property type="entry name" value="HATPase_dom"/>
</dbReference>
<dbReference type="OrthoDB" id="5563233at2"/>
<evidence type="ECO:0000313" key="22">
    <source>
        <dbReference type="EMBL" id="AHK78678.1"/>
    </source>
</evidence>
<keyword evidence="23" id="KW-1185">Reference proteome</keyword>
<organism evidence="22 23">
    <name type="scientific">Ectothiorhodospira haloalkaliphila</name>
    <dbReference type="NCBI Taxonomy" id="421628"/>
    <lineage>
        <taxon>Bacteria</taxon>
        <taxon>Pseudomonadati</taxon>
        <taxon>Pseudomonadota</taxon>
        <taxon>Gammaproteobacteria</taxon>
        <taxon>Chromatiales</taxon>
        <taxon>Ectothiorhodospiraceae</taxon>
        <taxon>Ectothiorhodospira</taxon>
    </lineage>
</organism>
<dbReference type="SUPFAM" id="SSF47226">
    <property type="entry name" value="Histidine-containing phosphotransfer domain, HPT domain"/>
    <property type="match status" value="1"/>
</dbReference>
<keyword evidence="11" id="KW-0067">ATP-binding</keyword>
<keyword evidence="14" id="KW-0472">Membrane</keyword>
<dbReference type="Gene3D" id="1.10.287.130">
    <property type="match status" value="1"/>
</dbReference>
<feature type="domain" description="HPt" evidence="21">
    <location>
        <begin position="815"/>
        <end position="914"/>
    </location>
</feature>
<evidence type="ECO:0000256" key="6">
    <source>
        <dbReference type="ARBA" id="ARBA00022553"/>
    </source>
</evidence>
<dbReference type="SUPFAM" id="SSF158472">
    <property type="entry name" value="HAMP domain-like"/>
    <property type="match status" value="1"/>
</dbReference>
<comment type="catalytic activity">
    <reaction evidence="1">
        <text>ATP + protein L-histidine = ADP + protein N-phospho-L-histidine.</text>
        <dbReference type="EC" id="2.7.13.3"/>
    </reaction>
</comment>
<keyword evidence="12" id="KW-1133">Transmembrane helix</keyword>
<sequence>MQGRIRHRILTLSLLPSLAVALALTLYWTDIKVRELDEQLLMRGEMLAAFLAPAAEYGVISGNKNYLEAVTAKARMQPDVLEVTITDHQGHQVYHHEQQLEGSDAHSPLAWMASHLFGEEVKRFQEEIRLTALDEFDLPLPDAATAPGNGDPRLIGTVSLNLTNIPTSLRQTQSMLQSLMLVMLLLTITWVLVSRWSMRLSVPLEKIAATVKYIDQGDLTARSRARVDGEIGVLQVGINSMAESIERSQQSMTERIQEATQRLQEKLREIDEKNQALTRARGEADEANRRKSEFLASISHELRTPLTAVQGYAELLIQRGTLDDQERSWVNIIDESSQDTLKLVSDLLDISRIESGNVYINRTAFSLQQLLGEVISVCDKAVPERTVNIALLMEPGTPEQLVSDPLRVKQLLTNVLSNAVKFTLNGHVILRVRAREAAQGTVLEMEVQDFGPGIEEAHLERIFEPFYQVQPDEIQRLGSGLGLGITRGLVKVLGGQISVDSRPGEGATFRLQVPMDTVEAAAKPAPPVLDALVIHADDAEARDLALACARQQGLQAWPMDSMQGFLDALSASHRHRGLLWLRRPGAETLRLLRQPPRQAEQVILVAFSALPDDLTAEWRRRGALLVAPQLSESMLREYLLRQGTESGQHPVTERPRLAHPGPRSISGKRVLIADDNAINRRLLTEFVSGMGGLVDEAANGRQAAESYRARRCDIVFMDVHMPVLDGPGALRLIRREDPGARIIAVTADARPEFHRELLELGFDRILTKPVSQNDLLDCVKKASNEQAPVSAAPAAGSFQPPPGGPLHDPERALRMAGDSPDLARELRQLLIRDLTRARQELCDAGMKRPALLKLAHQLKGASRYCATPRLEAASTALEKALRENDEVSIPGMRQTLLGEVEALLSLWDNVINLT</sequence>
<feature type="domain" description="HAMP" evidence="20">
    <location>
        <begin position="198"/>
        <end position="250"/>
    </location>
</feature>
<evidence type="ECO:0000256" key="3">
    <source>
        <dbReference type="ARBA" id="ARBA00012438"/>
    </source>
</evidence>
<dbReference type="InterPro" id="IPR036890">
    <property type="entry name" value="HATPase_C_sf"/>
</dbReference>
<evidence type="ECO:0000259" key="20">
    <source>
        <dbReference type="PROSITE" id="PS50885"/>
    </source>
</evidence>
<evidence type="ECO:0000256" key="7">
    <source>
        <dbReference type="ARBA" id="ARBA00022679"/>
    </source>
</evidence>
<evidence type="ECO:0000256" key="12">
    <source>
        <dbReference type="ARBA" id="ARBA00022989"/>
    </source>
</evidence>
<protein>
    <recommendedName>
        <fullName evidence="3">histidine kinase</fullName>
        <ecNumber evidence="3">2.7.13.3</ecNumber>
    </recommendedName>
</protein>
<dbReference type="InterPro" id="IPR036641">
    <property type="entry name" value="HPT_dom_sf"/>
</dbReference>
<dbReference type="CDD" id="cd16922">
    <property type="entry name" value="HATPase_EvgS-ArcB-TorS-like"/>
    <property type="match status" value="1"/>
</dbReference>
<dbReference type="PANTHER" id="PTHR45339:SF1">
    <property type="entry name" value="HYBRID SIGNAL TRANSDUCTION HISTIDINE KINASE J"/>
    <property type="match status" value="1"/>
</dbReference>
<dbReference type="RefSeq" id="WP_025281060.1">
    <property type="nucleotide sequence ID" value="NZ_CP007268.1"/>
</dbReference>
<name>W8KHQ1_9GAMM</name>
<keyword evidence="4" id="KW-1003">Cell membrane</keyword>
<proteinExistence type="predicted"/>
<dbReference type="PROSITE" id="PS50885">
    <property type="entry name" value="HAMP"/>
    <property type="match status" value="1"/>
</dbReference>
<dbReference type="CDD" id="cd17546">
    <property type="entry name" value="REC_hyHK_CKI1_RcsC-like"/>
    <property type="match status" value="1"/>
</dbReference>
<dbReference type="PRINTS" id="PR00344">
    <property type="entry name" value="BCTRLSENSOR"/>
</dbReference>
<dbReference type="InterPro" id="IPR003661">
    <property type="entry name" value="HisK_dim/P_dom"/>
</dbReference>
<dbReference type="CDD" id="cd06225">
    <property type="entry name" value="HAMP"/>
    <property type="match status" value="1"/>
</dbReference>
<evidence type="ECO:0000256" key="16">
    <source>
        <dbReference type="PROSITE-ProRule" id="PRU00169"/>
    </source>
</evidence>
<evidence type="ECO:0000256" key="4">
    <source>
        <dbReference type="ARBA" id="ARBA00022475"/>
    </source>
</evidence>
<keyword evidence="13" id="KW-0902">Two-component regulatory system</keyword>
<evidence type="ECO:0000256" key="1">
    <source>
        <dbReference type="ARBA" id="ARBA00000085"/>
    </source>
</evidence>
<dbReference type="Gene3D" id="3.30.565.10">
    <property type="entry name" value="Histidine kinase-like ATPase, C-terminal domain"/>
    <property type="match status" value="1"/>
</dbReference>
<reference evidence="23" key="2">
    <citation type="submission" date="2014-02" db="EMBL/GenBank/DDBJ databases">
        <title>Draft Genome Sequence of extremely halophilic bacteria Halorhodospira halochloris.</title>
        <authorList>
            <person name="Singh K.S."/>
        </authorList>
    </citation>
    <scope>NUCLEOTIDE SEQUENCE [LARGE SCALE GENOMIC DNA]</scope>
    <source>
        <strain evidence="23">A</strain>
    </source>
</reference>
<dbReference type="PROSITE" id="PS50109">
    <property type="entry name" value="HIS_KIN"/>
    <property type="match status" value="1"/>
</dbReference>
<dbReference type="InterPro" id="IPR036097">
    <property type="entry name" value="HisK_dim/P_sf"/>
</dbReference>
<dbReference type="CDD" id="cd00082">
    <property type="entry name" value="HisKA"/>
    <property type="match status" value="1"/>
</dbReference>
<keyword evidence="10 22" id="KW-0418">Kinase</keyword>
<keyword evidence="5" id="KW-0997">Cell inner membrane</keyword>
<dbReference type="InterPro" id="IPR005467">
    <property type="entry name" value="His_kinase_dom"/>
</dbReference>
<dbReference type="PROSITE" id="PS50110">
    <property type="entry name" value="RESPONSE_REGULATORY"/>
    <property type="match status" value="1"/>
</dbReference>
<evidence type="ECO:0000259" key="18">
    <source>
        <dbReference type="PROSITE" id="PS50109"/>
    </source>
</evidence>
<dbReference type="InterPro" id="IPR019247">
    <property type="entry name" value="Histidine_kinase_BarA_N"/>
</dbReference>
<dbReference type="PROSITE" id="PS50894">
    <property type="entry name" value="HPT"/>
    <property type="match status" value="1"/>
</dbReference>
<evidence type="ECO:0000256" key="13">
    <source>
        <dbReference type="ARBA" id="ARBA00023012"/>
    </source>
</evidence>
<feature type="modified residue" description="4-aspartylphosphate" evidence="16">
    <location>
        <position position="718"/>
    </location>
</feature>
<dbReference type="PANTHER" id="PTHR45339">
    <property type="entry name" value="HYBRID SIGNAL TRANSDUCTION HISTIDINE KINASE J"/>
    <property type="match status" value="1"/>
</dbReference>
<dbReference type="SMART" id="SM00448">
    <property type="entry name" value="REC"/>
    <property type="match status" value="1"/>
</dbReference>
<dbReference type="Pfam" id="PF00072">
    <property type="entry name" value="Response_reg"/>
    <property type="match status" value="1"/>
</dbReference>
<dbReference type="InterPro" id="IPR003660">
    <property type="entry name" value="HAMP_dom"/>
</dbReference>
<evidence type="ECO:0000256" key="11">
    <source>
        <dbReference type="ARBA" id="ARBA00022840"/>
    </source>
</evidence>
<evidence type="ECO:0000256" key="15">
    <source>
        <dbReference type="PROSITE-ProRule" id="PRU00110"/>
    </source>
</evidence>
<reference evidence="22 23" key="1">
    <citation type="journal article" date="2014" name="J Genomics">
        <title>Draft Genome Sequence of the Extremely Halophilic Phototrophic Purple Sulfur Bacterium Halorhodospira halochloris.</title>
        <authorList>
            <person name="Singh K.S."/>
            <person name="Kirksey J."/>
            <person name="Hoff W.D."/>
            <person name="Deole R."/>
        </authorList>
    </citation>
    <scope>NUCLEOTIDE SEQUENCE [LARGE SCALE GENOMIC DNA]</scope>
    <source>
        <strain evidence="22 23">A</strain>
    </source>
</reference>
<dbReference type="SMART" id="SM00304">
    <property type="entry name" value="HAMP"/>
    <property type="match status" value="1"/>
</dbReference>
<evidence type="ECO:0000256" key="10">
    <source>
        <dbReference type="ARBA" id="ARBA00022777"/>
    </source>
</evidence>
<dbReference type="SUPFAM" id="SSF55874">
    <property type="entry name" value="ATPase domain of HSP90 chaperone/DNA topoisomerase II/histidine kinase"/>
    <property type="match status" value="1"/>
</dbReference>
<comment type="subcellular location">
    <subcellularLocation>
        <location evidence="2">Cell inner membrane</location>
        <topology evidence="2">Multi-pass membrane protein</topology>
    </subcellularLocation>
</comment>
<dbReference type="GO" id="GO:0005524">
    <property type="term" value="F:ATP binding"/>
    <property type="evidence" value="ECO:0007669"/>
    <property type="project" value="UniProtKB-KW"/>
</dbReference>
<dbReference type="Gene3D" id="1.20.120.160">
    <property type="entry name" value="HPT domain"/>
    <property type="match status" value="1"/>
</dbReference>
<dbReference type="EMBL" id="CP007268">
    <property type="protein sequence ID" value="AHK78678.1"/>
    <property type="molecule type" value="Genomic_DNA"/>
</dbReference>
<dbReference type="SUPFAM" id="SSF47384">
    <property type="entry name" value="Homodimeric domain of signal transducing histidine kinase"/>
    <property type="match status" value="1"/>
</dbReference>
<evidence type="ECO:0000259" key="21">
    <source>
        <dbReference type="PROSITE" id="PS50894"/>
    </source>
</evidence>
<dbReference type="AlphaFoldDB" id="W8KHQ1"/>
<dbReference type="FunFam" id="1.10.287.130:FF:000001">
    <property type="entry name" value="Two-component sensor histidine kinase"/>
    <property type="match status" value="1"/>
</dbReference>
<dbReference type="Pfam" id="PF00512">
    <property type="entry name" value="HisKA"/>
    <property type="match status" value="1"/>
</dbReference>
<evidence type="ECO:0000256" key="2">
    <source>
        <dbReference type="ARBA" id="ARBA00004429"/>
    </source>
</evidence>
<dbReference type="InterPro" id="IPR011006">
    <property type="entry name" value="CheY-like_superfamily"/>
</dbReference>
<dbReference type="GO" id="GO:0000155">
    <property type="term" value="F:phosphorelay sensor kinase activity"/>
    <property type="evidence" value="ECO:0007669"/>
    <property type="project" value="InterPro"/>
</dbReference>
<dbReference type="Gene3D" id="6.10.340.10">
    <property type="match status" value="1"/>
</dbReference>
<dbReference type="GO" id="GO:0005886">
    <property type="term" value="C:plasma membrane"/>
    <property type="evidence" value="ECO:0007669"/>
    <property type="project" value="UniProtKB-SubCell"/>
</dbReference>
<gene>
    <name evidence="22" type="ORF">M911_05255</name>
</gene>
<dbReference type="InterPro" id="IPR001789">
    <property type="entry name" value="Sig_transdc_resp-reg_receiver"/>
</dbReference>
<keyword evidence="8" id="KW-0812">Transmembrane</keyword>
<dbReference type="Proteomes" id="UP000019442">
    <property type="component" value="Chromosome"/>
</dbReference>
<dbReference type="Gene3D" id="3.40.50.2300">
    <property type="match status" value="1"/>
</dbReference>
<dbReference type="CDD" id="cd00088">
    <property type="entry name" value="HPT"/>
    <property type="match status" value="1"/>
</dbReference>
<evidence type="ECO:0000256" key="8">
    <source>
        <dbReference type="ARBA" id="ARBA00022692"/>
    </source>
</evidence>
<accession>W8KHQ1</accession>
<dbReference type="SMART" id="SM00388">
    <property type="entry name" value="HisKA"/>
    <property type="match status" value="1"/>
</dbReference>
<feature type="modified residue" description="Phosphohistidine" evidence="15">
    <location>
        <position position="856"/>
    </location>
</feature>
<evidence type="ECO:0000313" key="23">
    <source>
        <dbReference type="Proteomes" id="UP000019442"/>
    </source>
</evidence>
<dbReference type="InterPro" id="IPR004358">
    <property type="entry name" value="Sig_transdc_His_kin-like_C"/>
</dbReference>
<keyword evidence="17" id="KW-0175">Coiled coil</keyword>
<dbReference type="SMART" id="SM00387">
    <property type="entry name" value="HATPase_c"/>
    <property type="match status" value="1"/>
</dbReference>
<evidence type="ECO:0000259" key="19">
    <source>
        <dbReference type="PROSITE" id="PS50110"/>
    </source>
</evidence>
<keyword evidence="6 16" id="KW-0597">Phosphoprotein</keyword>
<keyword evidence="7" id="KW-0808">Transferase</keyword>
<dbReference type="SUPFAM" id="SSF52172">
    <property type="entry name" value="CheY-like"/>
    <property type="match status" value="1"/>
</dbReference>
<feature type="coiled-coil region" evidence="17">
    <location>
        <begin position="242"/>
        <end position="290"/>
    </location>
</feature>
<feature type="domain" description="Response regulatory" evidence="19">
    <location>
        <begin position="669"/>
        <end position="783"/>
    </location>
</feature>
<evidence type="ECO:0000256" key="9">
    <source>
        <dbReference type="ARBA" id="ARBA00022741"/>
    </source>
</evidence>
<dbReference type="Pfam" id="PF09984">
    <property type="entry name" value="sCache_4"/>
    <property type="match status" value="1"/>
</dbReference>